<protein>
    <recommendedName>
        <fullName evidence="1">Protein kinase domain-containing protein</fullName>
    </recommendedName>
</protein>
<name>A0A5C3KNW7_COPMA</name>
<gene>
    <name evidence="2" type="ORF">FA15DRAFT_549922</name>
</gene>
<dbReference type="EMBL" id="ML210259">
    <property type="protein sequence ID" value="TFK21745.1"/>
    <property type="molecule type" value="Genomic_DNA"/>
</dbReference>
<dbReference type="InterPro" id="IPR040976">
    <property type="entry name" value="Pkinase_fungal"/>
</dbReference>
<dbReference type="PROSITE" id="PS50011">
    <property type="entry name" value="PROTEIN_KINASE_DOM"/>
    <property type="match status" value="1"/>
</dbReference>
<feature type="domain" description="Protein kinase" evidence="1">
    <location>
        <begin position="1"/>
        <end position="91"/>
    </location>
</feature>
<dbReference type="Proteomes" id="UP000307440">
    <property type="component" value="Unassembled WGS sequence"/>
</dbReference>
<keyword evidence="3" id="KW-1185">Reference proteome</keyword>
<dbReference type="STRING" id="230819.A0A5C3KNW7"/>
<evidence type="ECO:0000259" key="1">
    <source>
        <dbReference type="PROSITE" id="PS50011"/>
    </source>
</evidence>
<feature type="non-terminal residue" evidence="2">
    <location>
        <position position="91"/>
    </location>
</feature>
<dbReference type="PANTHER" id="PTHR38248">
    <property type="entry name" value="FUNK1 6"/>
    <property type="match status" value="1"/>
</dbReference>
<dbReference type="Pfam" id="PF17667">
    <property type="entry name" value="Pkinase_fungal"/>
    <property type="match status" value="1"/>
</dbReference>
<dbReference type="AlphaFoldDB" id="A0A5C3KNW7"/>
<dbReference type="GO" id="GO:0005524">
    <property type="term" value="F:ATP binding"/>
    <property type="evidence" value="ECO:0007669"/>
    <property type="project" value="InterPro"/>
</dbReference>
<dbReference type="Gene3D" id="1.10.510.10">
    <property type="entry name" value="Transferase(Phosphotransferase) domain 1"/>
    <property type="match status" value="1"/>
</dbReference>
<accession>A0A5C3KNW7</accession>
<sequence>HHVAWVTGKVLHRDLSENNLMVNRMKDGTAKGILNDWDMATRADTKNQVPRSSAQHRTGTLPFMACDLLAIEPPRHYYRHDLESFMYVLIW</sequence>
<feature type="non-terminal residue" evidence="2">
    <location>
        <position position="1"/>
    </location>
</feature>
<reference evidence="2 3" key="1">
    <citation type="journal article" date="2019" name="Nat. Ecol. Evol.">
        <title>Megaphylogeny resolves global patterns of mushroom evolution.</title>
        <authorList>
            <person name="Varga T."/>
            <person name="Krizsan K."/>
            <person name="Foldi C."/>
            <person name="Dima B."/>
            <person name="Sanchez-Garcia M."/>
            <person name="Sanchez-Ramirez S."/>
            <person name="Szollosi G.J."/>
            <person name="Szarkandi J.G."/>
            <person name="Papp V."/>
            <person name="Albert L."/>
            <person name="Andreopoulos W."/>
            <person name="Angelini C."/>
            <person name="Antonin V."/>
            <person name="Barry K.W."/>
            <person name="Bougher N.L."/>
            <person name="Buchanan P."/>
            <person name="Buyck B."/>
            <person name="Bense V."/>
            <person name="Catcheside P."/>
            <person name="Chovatia M."/>
            <person name="Cooper J."/>
            <person name="Damon W."/>
            <person name="Desjardin D."/>
            <person name="Finy P."/>
            <person name="Geml J."/>
            <person name="Haridas S."/>
            <person name="Hughes K."/>
            <person name="Justo A."/>
            <person name="Karasinski D."/>
            <person name="Kautmanova I."/>
            <person name="Kiss B."/>
            <person name="Kocsube S."/>
            <person name="Kotiranta H."/>
            <person name="LaButti K.M."/>
            <person name="Lechner B.E."/>
            <person name="Liimatainen K."/>
            <person name="Lipzen A."/>
            <person name="Lukacs Z."/>
            <person name="Mihaltcheva S."/>
            <person name="Morgado L.N."/>
            <person name="Niskanen T."/>
            <person name="Noordeloos M.E."/>
            <person name="Ohm R.A."/>
            <person name="Ortiz-Santana B."/>
            <person name="Ovrebo C."/>
            <person name="Racz N."/>
            <person name="Riley R."/>
            <person name="Savchenko A."/>
            <person name="Shiryaev A."/>
            <person name="Soop K."/>
            <person name="Spirin V."/>
            <person name="Szebenyi C."/>
            <person name="Tomsovsky M."/>
            <person name="Tulloss R.E."/>
            <person name="Uehling J."/>
            <person name="Grigoriev I.V."/>
            <person name="Vagvolgyi C."/>
            <person name="Papp T."/>
            <person name="Martin F.M."/>
            <person name="Miettinen O."/>
            <person name="Hibbett D.S."/>
            <person name="Nagy L.G."/>
        </authorList>
    </citation>
    <scope>NUCLEOTIDE SEQUENCE [LARGE SCALE GENOMIC DNA]</scope>
    <source>
        <strain evidence="2 3">CBS 121175</strain>
    </source>
</reference>
<evidence type="ECO:0000313" key="2">
    <source>
        <dbReference type="EMBL" id="TFK21745.1"/>
    </source>
</evidence>
<dbReference type="OrthoDB" id="5569250at2759"/>
<dbReference type="InterPro" id="IPR000719">
    <property type="entry name" value="Prot_kinase_dom"/>
</dbReference>
<proteinExistence type="predicted"/>
<dbReference type="InterPro" id="IPR011009">
    <property type="entry name" value="Kinase-like_dom_sf"/>
</dbReference>
<dbReference type="GO" id="GO:0004672">
    <property type="term" value="F:protein kinase activity"/>
    <property type="evidence" value="ECO:0007669"/>
    <property type="project" value="InterPro"/>
</dbReference>
<organism evidence="2 3">
    <name type="scientific">Coprinopsis marcescibilis</name>
    <name type="common">Agaric fungus</name>
    <name type="synonym">Psathyrella marcescibilis</name>
    <dbReference type="NCBI Taxonomy" id="230819"/>
    <lineage>
        <taxon>Eukaryota</taxon>
        <taxon>Fungi</taxon>
        <taxon>Dikarya</taxon>
        <taxon>Basidiomycota</taxon>
        <taxon>Agaricomycotina</taxon>
        <taxon>Agaricomycetes</taxon>
        <taxon>Agaricomycetidae</taxon>
        <taxon>Agaricales</taxon>
        <taxon>Agaricineae</taxon>
        <taxon>Psathyrellaceae</taxon>
        <taxon>Coprinopsis</taxon>
    </lineage>
</organism>
<dbReference type="PANTHER" id="PTHR38248:SF2">
    <property type="entry name" value="FUNK1 11"/>
    <property type="match status" value="1"/>
</dbReference>
<dbReference type="SUPFAM" id="SSF56112">
    <property type="entry name" value="Protein kinase-like (PK-like)"/>
    <property type="match status" value="1"/>
</dbReference>
<evidence type="ECO:0000313" key="3">
    <source>
        <dbReference type="Proteomes" id="UP000307440"/>
    </source>
</evidence>